<proteinExistence type="predicted"/>
<evidence type="ECO:0000313" key="3">
    <source>
        <dbReference type="EMBL" id="MBC2665384.1"/>
    </source>
</evidence>
<dbReference type="EMBL" id="JACLAW010000005">
    <property type="protein sequence ID" value="MBC2665384.1"/>
    <property type="molecule type" value="Genomic_DNA"/>
</dbReference>
<evidence type="ECO:0000256" key="1">
    <source>
        <dbReference type="ARBA" id="ARBA00023239"/>
    </source>
</evidence>
<dbReference type="GO" id="GO:0016787">
    <property type="term" value="F:hydrolase activity"/>
    <property type="evidence" value="ECO:0007669"/>
    <property type="project" value="UniProtKB-KW"/>
</dbReference>
<evidence type="ECO:0000259" key="2">
    <source>
        <dbReference type="Pfam" id="PF04909"/>
    </source>
</evidence>
<dbReference type="Gene3D" id="3.20.20.140">
    <property type="entry name" value="Metal-dependent hydrolases"/>
    <property type="match status" value="1"/>
</dbReference>
<keyword evidence="1" id="KW-0456">Lyase</keyword>
<protein>
    <submittedName>
        <fullName evidence="3">Amidohydrolase</fullName>
    </submittedName>
</protein>
<organism evidence="3 4">
    <name type="scientific">Novosphingobium flavum</name>
    <dbReference type="NCBI Taxonomy" id="1778672"/>
    <lineage>
        <taxon>Bacteria</taxon>
        <taxon>Pseudomonadati</taxon>
        <taxon>Pseudomonadota</taxon>
        <taxon>Alphaproteobacteria</taxon>
        <taxon>Sphingomonadales</taxon>
        <taxon>Sphingomonadaceae</taxon>
        <taxon>Novosphingobium</taxon>
    </lineage>
</organism>
<dbReference type="Proteomes" id="UP000566813">
    <property type="component" value="Unassembled WGS sequence"/>
</dbReference>
<keyword evidence="4" id="KW-1185">Reference proteome</keyword>
<dbReference type="AlphaFoldDB" id="A0A7X1KLA7"/>
<feature type="domain" description="Amidohydrolase-related" evidence="2">
    <location>
        <begin position="6"/>
        <end position="282"/>
    </location>
</feature>
<dbReference type="InterPro" id="IPR032465">
    <property type="entry name" value="ACMSD"/>
</dbReference>
<dbReference type="Pfam" id="PF04909">
    <property type="entry name" value="Amidohydro_2"/>
    <property type="match status" value="1"/>
</dbReference>
<name>A0A7X1KLA7_9SPHN</name>
<dbReference type="SUPFAM" id="SSF51556">
    <property type="entry name" value="Metallo-dependent hydrolases"/>
    <property type="match status" value="1"/>
</dbReference>
<dbReference type="RefSeq" id="WP_185663649.1">
    <property type="nucleotide sequence ID" value="NZ_JACLAW010000005.1"/>
</dbReference>
<keyword evidence="3" id="KW-0378">Hydrolase</keyword>
<dbReference type="GO" id="GO:0016831">
    <property type="term" value="F:carboxy-lyase activity"/>
    <property type="evidence" value="ECO:0007669"/>
    <property type="project" value="InterPro"/>
</dbReference>
<evidence type="ECO:0000313" key="4">
    <source>
        <dbReference type="Proteomes" id="UP000566813"/>
    </source>
</evidence>
<dbReference type="InterPro" id="IPR006680">
    <property type="entry name" value="Amidohydro-rel"/>
</dbReference>
<sequence>MVSKLIDIHPHIVSDDMVRYPVTPIGGKRSDWSKERAATMEELVAAMDEAGVDKAAIVHSSTTYGFNNDYVADSIVEYPGRFTGVFSVNVTQPDAPERMRYWYGRGMTGMRIYARGSTMAKDWLSIADPSTMPAWECAAELGISVATNVNARDESLGHIKTILQRFPTVPLVIDHLGRPGIADGPPYAAAADYFDLADYPNLYLKYTRSGLDSMIKGAATPESFMVKLVSVFGANRIAWGSNYLSAPGTLSEIIQLAHAACADLTTVDRRWIFAGTAQRLYPALADEASATAAART</sequence>
<dbReference type="InterPro" id="IPR032466">
    <property type="entry name" value="Metal_Hydrolase"/>
</dbReference>
<dbReference type="PANTHER" id="PTHR21240">
    <property type="entry name" value="2-AMINO-3-CARBOXYLMUCONATE-6-SEMIALDEHYDE DECARBOXYLASE"/>
    <property type="match status" value="1"/>
</dbReference>
<accession>A0A7X1KLA7</accession>
<reference evidence="3 4" key="1">
    <citation type="submission" date="2020-08" db="EMBL/GenBank/DDBJ databases">
        <title>The genome sequence of type strain Novosphingobium flavum NBRC 111647.</title>
        <authorList>
            <person name="Liu Y."/>
        </authorList>
    </citation>
    <scope>NUCLEOTIDE SEQUENCE [LARGE SCALE GENOMIC DNA]</scope>
    <source>
        <strain evidence="3 4">NBRC 111647</strain>
    </source>
</reference>
<comment type="caution">
    <text evidence="3">The sequence shown here is derived from an EMBL/GenBank/DDBJ whole genome shotgun (WGS) entry which is preliminary data.</text>
</comment>
<gene>
    <name evidence="3" type="ORF">H7F51_07615</name>
</gene>